<comment type="caution">
    <text evidence="9">The sequence shown here is derived from an EMBL/GenBank/DDBJ whole genome shotgun (WGS) entry which is preliminary data.</text>
</comment>
<keyword evidence="2" id="KW-0813">Transport</keyword>
<feature type="transmembrane region" description="Helical" evidence="8">
    <location>
        <begin position="259"/>
        <end position="278"/>
    </location>
</feature>
<keyword evidence="4" id="KW-0997">Cell inner membrane</keyword>
<feature type="transmembrane region" description="Helical" evidence="8">
    <location>
        <begin position="290"/>
        <end position="309"/>
    </location>
</feature>
<dbReference type="GO" id="GO:0015179">
    <property type="term" value="F:L-amino acid transmembrane transporter activity"/>
    <property type="evidence" value="ECO:0007669"/>
    <property type="project" value="TreeGrafter"/>
</dbReference>
<organism evidence="9 10">
    <name type="scientific">Candidatus Magasanikbacteria bacterium GW2011_GWA2_56_11</name>
    <dbReference type="NCBI Taxonomy" id="1619044"/>
    <lineage>
        <taxon>Bacteria</taxon>
        <taxon>Candidatus Magasanikiibacteriota</taxon>
    </lineage>
</organism>
<feature type="transmembrane region" description="Helical" evidence="8">
    <location>
        <begin position="145"/>
        <end position="164"/>
    </location>
</feature>
<keyword evidence="7 8" id="KW-0472">Membrane</keyword>
<evidence type="ECO:0000256" key="1">
    <source>
        <dbReference type="ARBA" id="ARBA00004429"/>
    </source>
</evidence>
<sequence length="380" mass="40339">MVFKRSRFSLLQGVALIVSGTLGAGVLGIPYAVAQVGVPLGIAYIVGLGLLIMGLNILLGYVSAGAGGTLQLAGLARRYLGEKGGYLMAGITYVMLSGVITVYIIGEGEILSALFGGPRFWWSLVFWAVAALFIFTGIRTVKTVEFVLSSLILAVVMALAAWSAPHVEWPNWGHFGLSHLLLPYGIILFAFHSTTSIPEAHSAFQGDTPAFSRAIQIASLTVILLYILFVLTVVGVTGAETAEIATIGLGRALGQPVHILGNLFAALSLATAFIMVAVSFRDSLRWDFRVPRLAASVLVAGVPVIIFALGARHFIAVLDVIGGVMVSLEMLIILLIVWRAHEAGDLPVSRPSFSRLIWLIAALVLALTLGAVYSIVVLFT</sequence>
<keyword evidence="6 8" id="KW-1133">Transmembrane helix</keyword>
<protein>
    <submittedName>
        <fullName evidence="9">Aromatic amino acid permease</fullName>
    </submittedName>
</protein>
<dbReference type="InterPro" id="IPR018227">
    <property type="entry name" value="Amino_acid_transport_2"/>
</dbReference>
<evidence type="ECO:0000313" key="9">
    <source>
        <dbReference type="EMBL" id="KKW41451.1"/>
    </source>
</evidence>
<dbReference type="PANTHER" id="PTHR22950:SF703">
    <property type="entry name" value="AMINO ACID TRANSPORTER TRANSMEMBRANE DOMAIN-CONTAINING PROTEIN"/>
    <property type="match status" value="1"/>
</dbReference>
<evidence type="ECO:0000256" key="7">
    <source>
        <dbReference type="ARBA" id="ARBA00023136"/>
    </source>
</evidence>
<feature type="transmembrane region" description="Helical" evidence="8">
    <location>
        <begin position="217"/>
        <end position="239"/>
    </location>
</feature>
<dbReference type="PANTHER" id="PTHR22950">
    <property type="entry name" value="AMINO ACID TRANSPORTER"/>
    <property type="match status" value="1"/>
</dbReference>
<feature type="transmembrane region" description="Helical" evidence="8">
    <location>
        <begin position="176"/>
        <end position="197"/>
    </location>
</feature>
<dbReference type="Pfam" id="PF03222">
    <property type="entry name" value="Trp_Tyr_perm"/>
    <property type="match status" value="1"/>
</dbReference>
<evidence type="ECO:0000256" key="5">
    <source>
        <dbReference type="ARBA" id="ARBA00022692"/>
    </source>
</evidence>
<dbReference type="AlphaFoldDB" id="A0A0G1YDX9"/>
<accession>A0A0G1YDX9</accession>
<evidence type="ECO:0000313" key="10">
    <source>
        <dbReference type="Proteomes" id="UP000033870"/>
    </source>
</evidence>
<evidence type="ECO:0000256" key="8">
    <source>
        <dbReference type="SAM" id="Phobius"/>
    </source>
</evidence>
<feature type="transmembrane region" description="Helical" evidence="8">
    <location>
        <begin position="42"/>
        <end position="64"/>
    </location>
</feature>
<comment type="subcellular location">
    <subcellularLocation>
        <location evidence="1">Cell inner membrane</location>
        <topology evidence="1">Multi-pass membrane protein</topology>
    </subcellularLocation>
</comment>
<keyword evidence="3" id="KW-1003">Cell membrane</keyword>
<evidence type="ECO:0000256" key="6">
    <source>
        <dbReference type="ARBA" id="ARBA00022989"/>
    </source>
</evidence>
<name>A0A0G1YDX9_9BACT</name>
<feature type="transmembrane region" description="Helical" evidence="8">
    <location>
        <begin position="85"/>
        <end position="105"/>
    </location>
</feature>
<feature type="transmembrane region" description="Helical" evidence="8">
    <location>
        <begin position="356"/>
        <end position="379"/>
    </location>
</feature>
<feature type="transmembrane region" description="Helical" evidence="8">
    <location>
        <begin position="315"/>
        <end position="336"/>
    </location>
</feature>
<feature type="transmembrane region" description="Helical" evidence="8">
    <location>
        <begin position="120"/>
        <end position="138"/>
    </location>
</feature>
<evidence type="ECO:0000256" key="3">
    <source>
        <dbReference type="ARBA" id="ARBA00022475"/>
    </source>
</evidence>
<evidence type="ECO:0000256" key="4">
    <source>
        <dbReference type="ARBA" id="ARBA00022519"/>
    </source>
</evidence>
<proteinExistence type="predicted"/>
<dbReference type="Gene3D" id="1.20.1740.10">
    <property type="entry name" value="Amino acid/polyamine transporter I"/>
    <property type="match status" value="1"/>
</dbReference>
<dbReference type="GO" id="GO:0005774">
    <property type="term" value="C:vacuolar membrane"/>
    <property type="evidence" value="ECO:0007669"/>
    <property type="project" value="TreeGrafter"/>
</dbReference>
<dbReference type="GO" id="GO:0005886">
    <property type="term" value="C:plasma membrane"/>
    <property type="evidence" value="ECO:0007669"/>
    <property type="project" value="UniProtKB-SubCell"/>
</dbReference>
<reference evidence="9 10" key="1">
    <citation type="journal article" date="2015" name="Nature">
        <title>rRNA introns, odd ribosomes, and small enigmatic genomes across a large radiation of phyla.</title>
        <authorList>
            <person name="Brown C.T."/>
            <person name="Hug L.A."/>
            <person name="Thomas B.C."/>
            <person name="Sharon I."/>
            <person name="Castelle C.J."/>
            <person name="Singh A."/>
            <person name="Wilkins M.J."/>
            <person name="Williams K.H."/>
            <person name="Banfield J.F."/>
        </authorList>
    </citation>
    <scope>NUCLEOTIDE SEQUENCE [LARGE SCALE GENOMIC DNA]</scope>
</reference>
<dbReference type="Proteomes" id="UP000033870">
    <property type="component" value="Unassembled WGS sequence"/>
</dbReference>
<keyword evidence="5 8" id="KW-0812">Transmembrane</keyword>
<dbReference type="STRING" id="1619044.UY92_C0019G0007"/>
<evidence type="ECO:0000256" key="2">
    <source>
        <dbReference type="ARBA" id="ARBA00022448"/>
    </source>
</evidence>
<dbReference type="EMBL" id="LCRX01000019">
    <property type="protein sequence ID" value="KKW41451.1"/>
    <property type="molecule type" value="Genomic_DNA"/>
</dbReference>
<gene>
    <name evidence="9" type="ORF">UY92_C0019G0007</name>
</gene>